<evidence type="ECO:0000256" key="7">
    <source>
        <dbReference type="SAM" id="SignalP"/>
    </source>
</evidence>
<dbReference type="GO" id="GO:0005576">
    <property type="term" value="C:extracellular region"/>
    <property type="evidence" value="ECO:0007669"/>
    <property type="project" value="UniProtKB-SubCell"/>
</dbReference>
<comment type="similarity">
    <text evidence="2">Belongs to the fatty-acid and retinol-binding protein (FARBP) family.</text>
</comment>
<dbReference type="Pfam" id="PF05823">
    <property type="entry name" value="Gp-FAR-1"/>
    <property type="match status" value="1"/>
</dbReference>
<keyword evidence="3" id="KW-0964">Secreted</keyword>
<evidence type="ECO:0000256" key="2">
    <source>
        <dbReference type="ARBA" id="ARBA00006648"/>
    </source>
</evidence>
<feature type="chain" id="PRO_5005892297" evidence="7">
    <location>
        <begin position="19"/>
        <end position="173"/>
    </location>
</feature>
<dbReference type="STRING" id="131310.A0A0N4ZW25"/>
<feature type="signal peptide" evidence="7">
    <location>
        <begin position="1"/>
        <end position="18"/>
    </location>
</feature>
<name>A0A0N4ZW25_PARTI</name>
<evidence type="ECO:0000256" key="1">
    <source>
        <dbReference type="ARBA" id="ARBA00004613"/>
    </source>
</evidence>
<dbReference type="Proteomes" id="UP000038045">
    <property type="component" value="Unplaced"/>
</dbReference>
<organism evidence="8 9">
    <name type="scientific">Parastrongyloides trichosuri</name>
    <name type="common">Possum-specific nematode worm</name>
    <dbReference type="NCBI Taxonomy" id="131310"/>
    <lineage>
        <taxon>Eukaryota</taxon>
        <taxon>Metazoa</taxon>
        <taxon>Ecdysozoa</taxon>
        <taxon>Nematoda</taxon>
        <taxon>Chromadorea</taxon>
        <taxon>Rhabditida</taxon>
        <taxon>Tylenchina</taxon>
        <taxon>Panagrolaimomorpha</taxon>
        <taxon>Strongyloidoidea</taxon>
        <taxon>Strongyloididae</taxon>
        <taxon>Parastrongyloides</taxon>
    </lineage>
</organism>
<keyword evidence="6" id="KW-0446">Lipid-binding</keyword>
<dbReference type="AlphaFoldDB" id="A0A0N4ZW25"/>
<protein>
    <submittedName>
        <fullName evidence="9">Fatty-acid and retinol-binding protein 1</fullName>
    </submittedName>
</protein>
<keyword evidence="4 7" id="KW-0732">Signal</keyword>
<keyword evidence="8" id="KW-1185">Reference proteome</keyword>
<evidence type="ECO:0000313" key="9">
    <source>
        <dbReference type="WBParaSite" id="PTRK_0001280500.1"/>
    </source>
</evidence>
<comment type="subcellular location">
    <subcellularLocation>
        <location evidence="1">Secreted</location>
    </subcellularLocation>
</comment>
<evidence type="ECO:0000256" key="5">
    <source>
        <dbReference type="ARBA" id="ARBA00023054"/>
    </source>
</evidence>
<dbReference type="Gene3D" id="1.20.120.1100">
    <property type="match status" value="1"/>
</dbReference>
<proteinExistence type="inferred from homology"/>
<sequence length="173" mass="20507">MNIYFLLLIVIFILKLEGNVISYDHVSNDEKKYIPTDIRTFYDQLNNEERFILYNIVKTHRGNDNEAIKKIKEQSPSLSIKVKDFYSNFNNKVNSLSKEARMFFNLIKQKAGLLMSYDGDSLNLEKIEQFMVYFVGKYNQLTERTKNELNQNFPSFQFIADKHSRQEAIEMFS</sequence>
<evidence type="ECO:0000256" key="4">
    <source>
        <dbReference type="ARBA" id="ARBA00022729"/>
    </source>
</evidence>
<evidence type="ECO:0000313" key="8">
    <source>
        <dbReference type="Proteomes" id="UP000038045"/>
    </source>
</evidence>
<dbReference type="WBParaSite" id="PTRK_0001280500.1">
    <property type="protein sequence ID" value="PTRK_0001280500.1"/>
    <property type="gene ID" value="PTRK_0001280500"/>
</dbReference>
<dbReference type="InterPro" id="IPR008632">
    <property type="entry name" value="Gp-FAR-1"/>
</dbReference>
<keyword evidence="5" id="KW-0175">Coiled coil</keyword>
<accession>A0A0N4ZW25</accession>
<evidence type="ECO:0000256" key="3">
    <source>
        <dbReference type="ARBA" id="ARBA00022525"/>
    </source>
</evidence>
<dbReference type="GO" id="GO:0008289">
    <property type="term" value="F:lipid binding"/>
    <property type="evidence" value="ECO:0007669"/>
    <property type="project" value="UniProtKB-KW"/>
</dbReference>
<evidence type="ECO:0000256" key="6">
    <source>
        <dbReference type="ARBA" id="ARBA00023121"/>
    </source>
</evidence>
<reference evidence="9" key="1">
    <citation type="submission" date="2017-02" db="UniProtKB">
        <authorList>
            <consortium name="WormBaseParasite"/>
        </authorList>
    </citation>
    <scope>IDENTIFICATION</scope>
</reference>